<protein>
    <recommendedName>
        <fullName evidence="4">S-adenosyl-L-methionine-dependent methyltransferase</fullName>
    </recommendedName>
</protein>
<reference evidence="2" key="1">
    <citation type="journal article" date="2020" name="Stud. Mycol.">
        <title>101 Dothideomycetes genomes: a test case for predicting lifestyles and emergence of pathogens.</title>
        <authorList>
            <person name="Haridas S."/>
            <person name="Albert R."/>
            <person name="Binder M."/>
            <person name="Bloem J."/>
            <person name="Labutti K."/>
            <person name="Salamov A."/>
            <person name="Andreopoulos B."/>
            <person name="Baker S."/>
            <person name="Barry K."/>
            <person name="Bills G."/>
            <person name="Bluhm B."/>
            <person name="Cannon C."/>
            <person name="Castanera R."/>
            <person name="Culley D."/>
            <person name="Daum C."/>
            <person name="Ezra D."/>
            <person name="Gonzalez J."/>
            <person name="Henrissat B."/>
            <person name="Kuo A."/>
            <person name="Liang C."/>
            <person name="Lipzen A."/>
            <person name="Lutzoni F."/>
            <person name="Magnuson J."/>
            <person name="Mondo S."/>
            <person name="Nolan M."/>
            <person name="Ohm R."/>
            <person name="Pangilinan J."/>
            <person name="Park H.-J."/>
            <person name="Ramirez L."/>
            <person name="Alfaro M."/>
            <person name="Sun H."/>
            <person name="Tritt A."/>
            <person name="Yoshinaga Y."/>
            <person name="Zwiers L.-H."/>
            <person name="Turgeon B."/>
            <person name="Goodwin S."/>
            <person name="Spatafora J."/>
            <person name="Crous P."/>
            <person name="Grigoriev I."/>
        </authorList>
    </citation>
    <scope>NUCLEOTIDE SEQUENCE</scope>
    <source>
        <strain evidence="2">CBS 107.79</strain>
    </source>
</reference>
<dbReference type="SUPFAM" id="SSF53335">
    <property type="entry name" value="S-adenosyl-L-methionine-dependent methyltransferases"/>
    <property type="match status" value="1"/>
</dbReference>
<dbReference type="EMBL" id="ML976743">
    <property type="protein sequence ID" value="KAF1966599.1"/>
    <property type="molecule type" value="Genomic_DNA"/>
</dbReference>
<feature type="region of interest" description="Disordered" evidence="1">
    <location>
        <begin position="51"/>
        <end position="83"/>
    </location>
</feature>
<evidence type="ECO:0008006" key="4">
    <source>
        <dbReference type="Google" id="ProtNLM"/>
    </source>
</evidence>
<dbReference type="InterPro" id="IPR019410">
    <property type="entry name" value="Methyltransf_16"/>
</dbReference>
<dbReference type="PANTHER" id="PTHR14614:SF147">
    <property type="entry name" value="S-ADENOSYLMETHIONINE-DEPENDENT METHYLTRANSFERASE OF THE SEVEN BETA-STRAND FAMILY"/>
    <property type="match status" value="1"/>
</dbReference>
<sequence length="388" mass="42341">MNIHSCCRPPSSSLPPVRALRSASEDTIITALHNLQALYCPLRLPATLPTNKESATKQVDSGYVSEDDNEVTPPPQQQRRFSVTERENALAAIRADAYEKDFTIRWLTSLISRAYELPFDSEEAREKAVDDAAFILSSFSDSPTNEEDEALTRDFTFSRSNGDEVKIQINDAPLTGADHTDVGLQSWGASIVFSGLMCEAPERYGLDQLPEDASIIELGAGTGLVSLTLGKLLPAMGRKARILATDYHAAVLDNLRTNIATNFGDGAPVGTALLDWATPPAEHAGSANMLFAADVVYAPEHAAWLRDCAAHLLAPEGTFWLVVTVRSHGKFEGIPATAETAFEKYEGTRRPNGKVLRIMAKERLEKKRGVGRGDENGYMLFKSGWTEA</sequence>
<gene>
    <name evidence="2" type="ORF">BU23DRAFT_560022</name>
</gene>
<evidence type="ECO:0000313" key="3">
    <source>
        <dbReference type="Proteomes" id="UP000800036"/>
    </source>
</evidence>
<dbReference type="InterPro" id="IPR029063">
    <property type="entry name" value="SAM-dependent_MTases_sf"/>
</dbReference>
<accession>A0A6A5URK6</accession>
<keyword evidence="3" id="KW-1185">Reference proteome</keyword>
<dbReference type="Gene3D" id="3.40.50.150">
    <property type="entry name" value="Vaccinia Virus protein VP39"/>
    <property type="match status" value="1"/>
</dbReference>
<dbReference type="Proteomes" id="UP000800036">
    <property type="component" value="Unassembled WGS sequence"/>
</dbReference>
<dbReference type="CDD" id="cd02440">
    <property type="entry name" value="AdoMet_MTases"/>
    <property type="match status" value="1"/>
</dbReference>
<proteinExistence type="predicted"/>
<dbReference type="PANTHER" id="PTHR14614">
    <property type="entry name" value="HEPATOCELLULAR CARCINOMA-ASSOCIATED ANTIGEN"/>
    <property type="match status" value="1"/>
</dbReference>
<evidence type="ECO:0000256" key="1">
    <source>
        <dbReference type="SAM" id="MobiDB-lite"/>
    </source>
</evidence>
<dbReference type="GO" id="GO:0008757">
    <property type="term" value="F:S-adenosylmethionine-dependent methyltransferase activity"/>
    <property type="evidence" value="ECO:0007669"/>
    <property type="project" value="UniProtKB-ARBA"/>
</dbReference>
<organism evidence="2 3">
    <name type="scientific">Bimuria novae-zelandiae CBS 107.79</name>
    <dbReference type="NCBI Taxonomy" id="1447943"/>
    <lineage>
        <taxon>Eukaryota</taxon>
        <taxon>Fungi</taxon>
        <taxon>Dikarya</taxon>
        <taxon>Ascomycota</taxon>
        <taxon>Pezizomycotina</taxon>
        <taxon>Dothideomycetes</taxon>
        <taxon>Pleosporomycetidae</taxon>
        <taxon>Pleosporales</taxon>
        <taxon>Massarineae</taxon>
        <taxon>Didymosphaeriaceae</taxon>
        <taxon>Bimuria</taxon>
    </lineage>
</organism>
<dbReference type="AlphaFoldDB" id="A0A6A5URK6"/>
<dbReference type="Pfam" id="PF10294">
    <property type="entry name" value="Methyltransf_16"/>
    <property type="match status" value="1"/>
</dbReference>
<evidence type="ECO:0000313" key="2">
    <source>
        <dbReference type="EMBL" id="KAF1966599.1"/>
    </source>
</evidence>
<name>A0A6A5URK6_9PLEO</name>
<dbReference type="OrthoDB" id="433955at2759"/>